<evidence type="ECO:0000256" key="5">
    <source>
        <dbReference type="ARBA" id="ARBA00022525"/>
    </source>
</evidence>
<evidence type="ECO:0000256" key="11">
    <source>
        <dbReference type="ARBA" id="ARBA00023157"/>
    </source>
</evidence>
<feature type="transmembrane region" description="Helical" evidence="16">
    <location>
        <begin position="168"/>
        <end position="191"/>
    </location>
</feature>
<dbReference type="PANTHER" id="PTHR33048:SF143">
    <property type="entry name" value="EXTRACELLULAR MEMBRANE PROTEIN CFEM DOMAIN-CONTAINING PROTEIN-RELATED"/>
    <property type="match status" value="1"/>
</dbReference>
<comment type="similarity">
    <text evidence="4">Belongs to the RBT5 family.</text>
</comment>
<feature type="transmembrane region" description="Helical" evidence="16">
    <location>
        <begin position="128"/>
        <end position="148"/>
    </location>
</feature>
<keyword evidence="11 14" id="KW-1015">Disulfide bond</keyword>
<dbReference type="Pfam" id="PF05730">
    <property type="entry name" value="CFEM"/>
    <property type="match status" value="1"/>
</dbReference>
<feature type="signal peptide" evidence="17">
    <location>
        <begin position="1"/>
        <end position="21"/>
    </location>
</feature>
<evidence type="ECO:0000256" key="12">
    <source>
        <dbReference type="ARBA" id="ARBA00023288"/>
    </source>
</evidence>
<keyword evidence="6" id="KW-0336">GPI-anchor</keyword>
<feature type="transmembrane region" description="Helical" evidence="16">
    <location>
        <begin position="252"/>
        <end position="275"/>
    </location>
</feature>
<keyword evidence="12" id="KW-0449">Lipoprotein</keyword>
<organism evidence="19 20">
    <name type="scientific">Pseudovirgaria hyperparasitica</name>
    <dbReference type="NCBI Taxonomy" id="470096"/>
    <lineage>
        <taxon>Eukaryota</taxon>
        <taxon>Fungi</taxon>
        <taxon>Dikarya</taxon>
        <taxon>Ascomycota</taxon>
        <taxon>Pezizomycotina</taxon>
        <taxon>Dothideomycetes</taxon>
        <taxon>Dothideomycetes incertae sedis</taxon>
        <taxon>Acrospermales</taxon>
        <taxon>Acrospermaceae</taxon>
        <taxon>Pseudovirgaria</taxon>
    </lineage>
</organism>
<evidence type="ECO:0000256" key="9">
    <source>
        <dbReference type="ARBA" id="ARBA00022989"/>
    </source>
</evidence>
<accession>A0A6A6WKY3</accession>
<comment type="similarity">
    <text evidence="13">Belongs to the SAT4 family.</text>
</comment>
<protein>
    <recommendedName>
        <fullName evidence="18">CFEM domain-containing protein</fullName>
    </recommendedName>
</protein>
<dbReference type="Pfam" id="PF20684">
    <property type="entry name" value="Fung_rhodopsin"/>
    <property type="match status" value="1"/>
</dbReference>
<evidence type="ECO:0000256" key="7">
    <source>
        <dbReference type="ARBA" id="ARBA00022692"/>
    </source>
</evidence>
<keyword evidence="7 16" id="KW-0812">Transmembrane</keyword>
<dbReference type="GeneID" id="54480576"/>
<evidence type="ECO:0000256" key="1">
    <source>
        <dbReference type="ARBA" id="ARBA00004141"/>
    </source>
</evidence>
<feature type="transmembrane region" description="Helical" evidence="16">
    <location>
        <begin position="325"/>
        <end position="344"/>
    </location>
</feature>
<evidence type="ECO:0000256" key="2">
    <source>
        <dbReference type="ARBA" id="ARBA00004589"/>
    </source>
</evidence>
<feature type="transmembrane region" description="Helical" evidence="16">
    <location>
        <begin position="203"/>
        <end position="224"/>
    </location>
</feature>
<dbReference type="GO" id="GO:0098552">
    <property type="term" value="C:side of membrane"/>
    <property type="evidence" value="ECO:0007669"/>
    <property type="project" value="UniProtKB-KW"/>
</dbReference>
<dbReference type="PROSITE" id="PS52012">
    <property type="entry name" value="CFEM"/>
    <property type="match status" value="1"/>
</dbReference>
<dbReference type="PANTHER" id="PTHR33048">
    <property type="entry name" value="PTH11-LIKE INTEGRAL MEMBRANE PROTEIN (AFU_ORTHOLOGUE AFUA_5G11245)"/>
    <property type="match status" value="1"/>
</dbReference>
<dbReference type="OrthoDB" id="2496787at2759"/>
<keyword evidence="20" id="KW-1185">Reference proteome</keyword>
<evidence type="ECO:0000313" key="20">
    <source>
        <dbReference type="Proteomes" id="UP000799437"/>
    </source>
</evidence>
<name>A0A6A6WKY3_9PEZI</name>
<feature type="disulfide bond" evidence="14">
    <location>
        <begin position="42"/>
        <end position="49"/>
    </location>
</feature>
<evidence type="ECO:0000313" key="19">
    <source>
        <dbReference type="EMBL" id="KAF2762848.1"/>
    </source>
</evidence>
<feature type="transmembrane region" description="Helical" evidence="16">
    <location>
        <begin position="287"/>
        <end position="305"/>
    </location>
</feature>
<proteinExistence type="inferred from homology"/>
<gene>
    <name evidence="19" type="ORF">EJ05DRAFT_17211</name>
</gene>
<dbReference type="Proteomes" id="UP000799437">
    <property type="component" value="Unassembled WGS sequence"/>
</dbReference>
<keyword evidence="5" id="KW-0964">Secreted</keyword>
<dbReference type="InterPro" id="IPR049326">
    <property type="entry name" value="Rhodopsin_dom_fungi"/>
</dbReference>
<evidence type="ECO:0000256" key="10">
    <source>
        <dbReference type="ARBA" id="ARBA00023136"/>
    </source>
</evidence>
<dbReference type="InterPro" id="IPR008427">
    <property type="entry name" value="Extracellular_membr_CFEM_dom"/>
</dbReference>
<evidence type="ECO:0000256" key="6">
    <source>
        <dbReference type="ARBA" id="ARBA00022622"/>
    </source>
</evidence>
<evidence type="ECO:0000256" key="4">
    <source>
        <dbReference type="ARBA" id="ARBA00010031"/>
    </source>
</evidence>
<evidence type="ECO:0000259" key="18">
    <source>
        <dbReference type="PROSITE" id="PS52012"/>
    </source>
</evidence>
<feature type="disulfide bond" evidence="14">
    <location>
        <begin position="32"/>
        <end position="63"/>
    </location>
</feature>
<keyword evidence="14" id="KW-0408">Iron</keyword>
<evidence type="ECO:0000256" key="16">
    <source>
        <dbReference type="SAM" id="Phobius"/>
    </source>
</evidence>
<feature type="transmembrane region" description="Helical" evidence="16">
    <location>
        <begin position="94"/>
        <end position="116"/>
    </location>
</feature>
<comment type="subcellular location">
    <subcellularLocation>
        <location evidence="2">Membrane</location>
        <topology evidence="2">Lipid-anchor</topology>
        <topology evidence="2">GPI-anchor</topology>
    </subcellularLocation>
    <subcellularLocation>
        <location evidence="1">Membrane</location>
        <topology evidence="1">Multi-pass membrane protein</topology>
    </subcellularLocation>
    <subcellularLocation>
        <location evidence="3">Secreted</location>
    </subcellularLocation>
</comment>
<feature type="domain" description="CFEM" evidence="18">
    <location>
        <begin position="2"/>
        <end position="109"/>
    </location>
</feature>
<dbReference type="SMART" id="SM00747">
    <property type="entry name" value="CFEM"/>
    <property type="match status" value="1"/>
</dbReference>
<keyword evidence="6" id="KW-0325">Glycoprotein</keyword>
<evidence type="ECO:0000256" key="15">
    <source>
        <dbReference type="SAM" id="MobiDB-lite"/>
    </source>
</evidence>
<feature type="disulfide bond" evidence="14">
    <location>
        <begin position="28"/>
        <end position="68"/>
    </location>
</feature>
<keyword evidence="9 16" id="KW-1133">Transmembrane helix</keyword>
<dbReference type="GO" id="GO:0005576">
    <property type="term" value="C:extracellular region"/>
    <property type="evidence" value="ECO:0007669"/>
    <property type="project" value="UniProtKB-SubCell"/>
</dbReference>
<dbReference type="AlphaFoldDB" id="A0A6A6WKY3"/>
<feature type="binding site" description="axial binding residue" evidence="14">
    <location>
        <position position="46"/>
    </location>
    <ligand>
        <name>heme</name>
        <dbReference type="ChEBI" id="CHEBI:30413"/>
    </ligand>
    <ligandPart>
        <name>Fe</name>
        <dbReference type="ChEBI" id="CHEBI:18248"/>
    </ligandPart>
</feature>
<keyword evidence="14" id="KW-0349">Heme</keyword>
<evidence type="ECO:0000256" key="17">
    <source>
        <dbReference type="SAM" id="SignalP"/>
    </source>
</evidence>
<keyword evidence="8 17" id="KW-0732">Signal</keyword>
<keyword evidence="14" id="KW-0479">Metal-binding</keyword>
<dbReference type="EMBL" id="ML996565">
    <property type="protein sequence ID" value="KAF2762848.1"/>
    <property type="molecule type" value="Genomic_DNA"/>
</dbReference>
<keyword evidence="10 16" id="KW-0472">Membrane</keyword>
<feature type="chain" id="PRO_5025646122" description="CFEM domain-containing protein" evidence="17">
    <location>
        <begin position="22"/>
        <end position="435"/>
    </location>
</feature>
<reference evidence="19" key="1">
    <citation type="journal article" date="2020" name="Stud. Mycol.">
        <title>101 Dothideomycetes genomes: a test case for predicting lifestyles and emergence of pathogens.</title>
        <authorList>
            <person name="Haridas S."/>
            <person name="Albert R."/>
            <person name="Binder M."/>
            <person name="Bloem J."/>
            <person name="Labutti K."/>
            <person name="Salamov A."/>
            <person name="Andreopoulos B."/>
            <person name="Baker S."/>
            <person name="Barry K."/>
            <person name="Bills G."/>
            <person name="Bluhm B."/>
            <person name="Cannon C."/>
            <person name="Castanera R."/>
            <person name="Culley D."/>
            <person name="Daum C."/>
            <person name="Ezra D."/>
            <person name="Gonzalez J."/>
            <person name="Henrissat B."/>
            <person name="Kuo A."/>
            <person name="Liang C."/>
            <person name="Lipzen A."/>
            <person name="Lutzoni F."/>
            <person name="Magnuson J."/>
            <person name="Mondo S."/>
            <person name="Nolan M."/>
            <person name="Ohm R."/>
            <person name="Pangilinan J."/>
            <person name="Park H.-J."/>
            <person name="Ramirez L."/>
            <person name="Alfaro M."/>
            <person name="Sun H."/>
            <person name="Tritt A."/>
            <person name="Yoshinaga Y."/>
            <person name="Zwiers L.-H."/>
            <person name="Turgeon B."/>
            <person name="Goodwin S."/>
            <person name="Spatafora J."/>
            <person name="Crous P."/>
            <person name="Grigoriev I."/>
        </authorList>
    </citation>
    <scope>NUCLEOTIDE SEQUENCE</scope>
    <source>
        <strain evidence="19">CBS 121739</strain>
    </source>
</reference>
<feature type="disulfide bond" evidence="14">
    <location>
        <begin position="51"/>
        <end position="84"/>
    </location>
</feature>
<dbReference type="GO" id="GO:0046872">
    <property type="term" value="F:metal ion binding"/>
    <property type="evidence" value="ECO:0007669"/>
    <property type="project" value="UniProtKB-UniRule"/>
</dbReference>
<evidence type="ECO:0000256" key="14">
    <source>
        <dbReference type="PROSITE-ProRule" id="PRU01356"/>
    </source>
</evidence>
<evidence type="ECO:0000256" key="8">
    <source>
        <dbReference type="ARBA" id="ARBA00022729"/>
    </source>
</evidence>
<dbReference type="RefSeq" id="XP_033605299.1">
    <property type="nucleotide sequence ID" value="XM_033739522.1"/>
</dbReference>
<sequence length="435" mass="47652">MKVAGLLGVVALLTQCIFVAAQAPPPECGTKCLIGALQSSTCAPNDVPCICADATLQATAGACVLQTCSVVDALASRNASATMCNEPVRDVRKIPVIMTAVCGSFAVLFIGVRALVTDQTNAVEMLCVLLGFLAAVPLVVMVAFYYIYGLGKDIWTLSPHSITMVIKAIWVGEFSYVTTLCFTRMSFLFFYLRIFPRTTLRRLTIILIVVNTLHGLSFALAVIFNCRPISFTWTKWRQDGEVGSCTNINAVAWSHAATTIAMDLCVIALPMPELWGLRVGRKKKISIMLLFGVAFFITIVSVLRLQALVSYSTSTNPTYDNTATVYWSVLETYVCIICSCLPSFRAWLKRVAPGLVESRPANSSYGASGGKKRFPNNYHRRDYSQRVSSRENSSCDKGILKTVTNIVTRDAESEIELVDVEEQGSRSKAFDDRTV</sequence>
<evidence type="ECO:0000256" key="13">
    <source>
        <dbReference type="ARBA" id="ARBA00038359"/>
    </source>
</evidence>
<feature type="region of interest" description="Disordered" evidence="15">
    <location>
        <begin position="361"/>
        <end position="390"/>
    </location>
</feature>
<evidence type="ECO:0000256" key="3">
    <source>
        <dbReference type="ARBA" id="ARBA00004613"/>
    </source>
</evidence>
<dbReference type="InterPro" id="IPR052337">
    <property type="entry name" value="SAT4-like"/>
</dbReference>